<evidence type="ECO:0000313" key="2">
    <source>
        <dbReference type="Proteomes" id="UP000005267"/>
    </source>
</evidence>
<dbReference type="InterPro" id="IPR018193">
    <property type="entry name" value="Glyc_kinase_flavodox-like_fold"/>
</dbReference>
<reference evidence="2" key="2">
    <citation type="journal article" date="2013" name="PLoS ONE">
        <title>Genome implosion elicits host-confinement in Alcaligenaceae: evidence from the comparative genomics of Tetrathiobacter kashmirensis, a pathogen in the making.</title>
        <authorList>
            <person name="Ghosh W."/>
            <person name="Alam M."/>
            <person name="Roy C."/>
            <person name="Pyne P."/>
            <person name="George A."/>
            <person name="Chakraborty R."/>
            <person name="Majumder S."/>
            <person name="Agarwal A."/>
            <person name="Chakraborty S."/>
            <person name="Majumdar S."/>
            <person name="Gupta S.K."/>
        </authorList>
    </citation>
    <scope>NUCLEOTIDE SEQUENCE [LARGE SCALE GENOMIC DNA]</scope>
    <source>
        <strain evidence="2">WT001</strain>
    </source>
</reference>
<reference evidence="1 2" key="1">
    <citation type="journal article" date="2011" name="J. Bacteriol.">
        <title>Whole-genome shotgun sequencing of the sulfur-oxidizing chemoautotroph Tetrathiobacter kashmirensis.</title>
        <authorList>
            <person name="Ghosh W."/>
            <person name="George A."/>
            <person name="Agarwal A."/>
            <person name="Raj P."/>
            <person name="Alam M."/>
            <person name="Pyne P."/>
            <person name="Das Gupta S.K."/>
        </authorList>
    </citation>
    <scope>NUCLEOTIDE SEQUENCE [LARGE SCALE GENOMIC DNA]</scope>
    <source>
        <strain evidence="1 2">WT001</strain>
    </source>
</reference>
<dbReference type="InterPro" id="IPR004381">
    <property type="entry name" value="Glycerate_kinase"/>
</dbReference>
<dbReference type="HOGENOM" id="CLU_3323533_0_0_4"/>
<dbReference type="Gene3D" id="3.90.1510.10">
    <property type="entry name" value="Glycerate kinase, domain 2"/>
    <property type="match status" value="1"/>
</dbReference>
<sequence>MNNPLCGDHGASAIFGPQKGASADDVQFLDAALSTLPI</sequence>
<keyword evidence="1" id="KW-0808">Transferase</keyword>
<organism evidence="1 2">
    <name type="scientific">Advenella kashmirensis (strain DSM 17095 / LMG 22695 / WT001)</name>
    <name type="common">Tetrathiobacter kashmirensis</name>
    <dbReference type="NCBI Taxonomy" id="1036672"/>
    <lineage>
        <taxon>Bacteria</taxon>
        <taxon>Pseudomonadati</taxon>
        <taxon>Pseudomonadota</taxon>
        <taxon>Betaproteobacteria</taxon>
        <taxon>Burkholderiales</taxon>
        <taxon>Alcaligenaceae</taxon>
    </lineage>
</organism>
<dbReference type="GO" id="GO:0031388">
    <property type="term" value="P:organic acid phosphorylation"/>
    <property type="evidence" value="ECO:0007669"/>
    <property type="project" value="InterPro"/>
</dbReference>
<proteinExistence type="predicted"/>
<gene>
    <name evidence="1" type="ordered locus">TKWG_08150</name>
</gene>
<dbReference type="Proteomes" id="UP000005267">
    <property type="component" value="Chromosome"/>
</dbReference>
<protein>
    <submittedName>
        <fullName evidence="1">Glycerate kinase</fullName>
    </submittedName>
</protein>
<accession>I3UAI3</accession>
<evidence type="ECO:0000313" key="1">
    <source>
        <dbReference type="EMBL" id="AFK62021.1"/>
    </source>
</evidence>
<dbReference type="AlphaFoldDB" id="I3UAI3"/>
<keyword evidence="1" id="KW-0418">Kinase</keyword>
<dbReference type="InterPro" id="IPR036129">
    <property type="entry name" value="Glycerate_kinase_sf"/>
</dbReference>
<dbReference type="EMBL" id="CP003555">
    <property type="protein sequence ID" value="AFK62021.1"/>
    <property type="molecule type" value="Genomic_DNA"/>
</dbReference>
<name>I3UAI3_ADVKW</name>
<dbReference type="KEGG" id="aka:TKWG_08150"/>
<dbReference type="GO" id="GO:0008887">
    <property type="term" value="F:glycerate kinase activity"/>
    <property type="evidence" value="ECO:0007669"/>
    <property type="project" value="InterPro"/>
</dbReference>
<dbReference type="Pfam" id="PF02595">
    <property type="entry name" value="Gly_kinase"/>
    <property type="match status" value="1"/>
</dbReference>
<dbReference type="SUPFAM" id="SSF110738">
    <property type="entry name" value="Glycerate kinase I"/>
    <property type="match status" value="1"/>
</dbReference>
<keyword evidence="2" id="KW-1185">Reference proteome</keyword>